<name>A0ABP5WI61_9ACTN</name>
<dbReference type="InterPro" id="IPR036291">
    <property type="entry name" value="NAD(P)-bd_dom_sf"/>
</dbReference>
<accession>A0ABP5WI61</accession>
<evidence type="ECO:0000313" key="2">
    <source>
        <dbReference type="Proteomes" id="UP001501638"/>
    </source>
</evidence>
<dbReference type="InterPro" id="IPR003462">
    <property type="entry name" value="ODC_Mu_crystall"/>
</dbReference>
<proteinExistence type="predicted"/>
<evidence type="ECO:0000313" key="1">
    <source>
        <dbReference type="EMBL" id="GAA2425454.1"/>
    </source>
</evidence>
<keyword evidence="2" id="KW-1185">Reference proteome</keyword>
<dbReference type="SUPFAM" id="SSF51735">
    <property type="entry name" value="NAD(P)-binding Rossmann-fold domains"/>
    <property type="match status" value="1"/>
</dbReference>
<reference evidence="2" key="1">
    <citation type="journal article" date="2019" name="Int. J. Syst. Evol. Microbiol.">
        <title>The Global Catalogue of Microorganisms (GCM) 10K type strain sequencing project: providing services to taxonomists for standard genome sequencing and annotation.</title>
        <authorList>
            <consortium name="The Broad Institute Genomics Platform"/>
            <consortium name="The Broad Institute Genome Sequencing Center for Infectious Disease"/>
            <person name="Wu L."/>
            <person name="Ma J."/>
        </authorList>
    </citation>
    <scope>NUCLEOTIDE SEQUENCE [LARGE SCALE GENOMIC DNA]</scope>
    <source>
        <strain evidence="2">JCM 6305</strain>
    </source>
</reference>
<protein>
    <submittedName>
        <fullName evidence="1">Ornithine cyclodeaminase family protein</fullName>
    </submittedName>
</protein>
<dbReference type="Gene3D" id="3.40.50.720">
    <property type="entry name" value="NAD(P)-binding Rossmann-like Domain"/>
    <property type="match status" value="1"/>
</dbReference>
<dbReference type="PANTHER" id="PTHR13812">
    <property type="entry name" value="KETIMINE REDUCTASE MU-CRYSTALLIN"/>
    <property type="match status" value="1"/>
</dbReference>
<dbReference type="EMBL" id="BAAASZ010000005">
    <property type="protein sequence ID" value="GAA2425454.1"/>
    <property type="molecule type" value="Genomic_DNA"/>
</dbReference>
<dbReference type="RefSeq" id="WP_344320356.1">
    <property type="nucleotide sequence ID" value="NZ_BAAASZ010000005.1"/>
</dbReference>
<comment type="caution">
    <text evidence="1">The sequence shown here is derived from an EMBL/GenBank/DDBJ whole genome shotgun (WGS) entry which is preliminary data.</text>
</comment>
<organism evidence="1 2">
    <name type="scientific">Streptomyces macrosporus</name>
    <dbReference type="NCBI Taxonomy" id="44032"/>
    <lineage>
        <taxon>Bacteria</taxon>
        <taxon>Bacillati</taxon>
        <taxon>Actinomycetota</taxon>
        <taxon>Actinomycetes</taxon>
        <taxon>Kitasatosporales</taxon>
        <taxon>Streptomycetaceae</taxon>
        <taxon>Streptomyces</taxon>
    </lineage>
</organism>
<dbReference type="Gene3D" id="3.30.1780.10">
    <property type="entry name" value="ornithine cyclodeaminase, domain 1"/>
    <property type="match status" value="1"/>
</dbReference>
<dbReference type="Pfam" id="PF02423">
    <property type="entry name" value="OCD_Mu_crystall"/>
    <property type="match status" value="1"/>
</dbReference>
<dbReference type="PANTHER" id="PTHR13812:SF19">
    <property type="entry name" value="KETIMINE REDUCTASE MU-CRYSTALLIN"/>
    <property type="match status" value="1"/>
</dbReference>
<sequence length="343" mass="36003">MTTTSSAPIRYLDSADVARLCADLPIVDLVHETLLAVGRGEAGVTPEAALRWTTTAGDPARSLILPAWTGDNYGCKIINASLGNHRYGLPRAAGLIVLNDPETAQPVCVMEGGRISALRTAGVSMAAVRALRGREGVESVAFLGCGRQAGVHHELLTSLFPAVGEFWLYDHDAARAEEFADAVRAADPRVAVTVVAHAREAVERAGLTIAVTTTTKPYVELDWLPAGSIFVNVSLDDAAESLLLGCEHLFVDDWDLVVADEHRLLGALARAGLVSGPGEPAPNGGRAVDADLPGLLRGSAPRPIGEHDRTVVNPFGMGVHDIALAAAVHARAIDTGRGIPLPR</sequence>
<dbReference type="InterPro" id="IPR023401">
    <property type="entry name" value="ODC_N"/>
</dbReference>
<gene>
    <name evidence="1" type="ORF">GCM10010405_04960</name>
</gene>
<dbReference type="PIRSF" id="PIRSF001439">
    <property type="entry name" value="CryM"/>
    <property type="match status" value="1"/>
</dbReference>
<dbReference type="Proteomes" id="UP001501638">
    <property type="component" value="Unassembled WGS sequence"/>
</dbReference>